<dbReference type="SUPFAM" id="SSF46785">
    <property type="entry name" value="Winged helix' DNA-binding domain"/>
    <property type="match status" value="1"/>
</dbReference>
<accession>A0A5M3MGP8</accession>
<name>A0A5M3MGP8_CONPW</name>
<gene>
    <name evidence="5" type="ORF">CONPUDRAFT_167290</name>
</gene>
<dbReference type="GO" id="GO:0043565">
    <property type="term" value="F:sequence-specific DNA binding"/>
    <property type="evidence" value="ECO:0007669"/>
    <property type="project" value="InterPro"/>
</dbReference>
<evidence type="ECO:0000256" key="1">
    <source>
        <dbReference type="ARBA" id="ARBA00023125"/>
    </source>
</evidence>
<dbReference type="Gene3D" id="1.10.10.10">
    <property type="entry name" value="Winged helix-like DNA-binding domain superfamily/Winged helix DNA-binding domain"/>
    <property type="match status" value="1"/>
</dbReference>
<protein>
    <recommendedName>
        <fullName evidence="4">Fork-head domain-containing protein</fullName>
    </recommendedName>
</protein>
<keyword evidence="6" id="KW-1185">Reference proteome</keyword>
<dbReference type="EMBL" id="JH711582">
    <property type="protein sequence ID" value="EIW78237.1"/>
    <property type="molecule type" value="Genomic_DNA"/>
</dbReference>
<dbReference type="GO" id="GO:0005634">
    <property type="term" value="C:nucleus"/>
    <property type="evidence" value="ECO:0007669"/>
    <property type="project" value="UniProtKB-SubCell"/>
</dbReference>
<dbReference type="PROSITE" id="PS50039">
    <property type="entry name" value="FORK_HEAD_3"/>
    <property type="match status" value="1"/>
</dbReference>
<organism evidence="5 6">
    <name type="scientific">Coniophora puteana (strain RWD-64-598)</name>
    <name type="common">Brown rot fungus</name>
    <dbReference type="NCBI Taxonomy" id="741705"/>
    <lineage>
        <taxon>Eukaryota</taxon>
        <taxon>Fungi</taxon>
        <taxon>Dikarya</taxon>
        <taxon>Basidiomycota</taxon>
        <taxon>Agaricomycotina</taxon>
        <taxon>Agaricomycetes</taxon>
        <taxon>Agaricomycetidae</taxon>
        <taxon>Boletales</taxon>
        <taxon>Coniophorineae</taxon>
        <taxon>Coniophoraceae</taxon>
        <taxon>Coniophora</taxon>
    </lineage>
</organism>
<dbReference type="Proteomes" id="UP000053558">
    <property type="component" value="Unassembled WGS sequence"/>
</dbReference>
<keyword evidence="1 2" id="KW-0238">DNA-binding</keyword>
<dbReference type="GeneID" id="19205737"/>
<dbReference type="KEGG" id="cput:CONPUDRAFT_167290"/>
<dbReference type="InterPro" id="IPR001766">
    <property type="entry name" value="Fork_head_dom"/>
</dbReference>
<evidence type="ECO:0000259" key="4">
    <source>
        <dbReference type="PROSITE" id="PS50039"/>
    </source>
</evidence>
<dbReference type="RefSeq" id="XP_007771310.1">
    <property type="nucleotide sequence ID" value="XM_007773120.1"/>
</dbReference>
<dbReference type="OrthoDB" id="2505876at2759"/>
<dbReference type="AlphaFoldDB" id="A0A5M3MGP8"/>
<reference evidence="6" key="1">
    <citation type="journal article" date="2012" name="Science">
        <title>The Paleozoic origin of enzymatic lignin decomposition reconstructed from 31 fungal genomes.</title>
        <authorList>
            <person name="Floudas D."/>
            <person name="Binder M."/>
            <person name="Riley R."/>
            <person name="Barry K."/>
            <person name="Blanchette R.A."/>
            <person name="Henrissat B."/>
            <person name="Martinez A.T."/>
            <person name="Otillar R."/>
            <person name="Spatafora J.W."/>
            <person name="Yadav J.S."/>
            <person name="Aerts A."/>
            <person name="Benoit I."/>
            <person name="Boyd A."/>
            <person name="Carlson A."/>
            <person name="Copeland A."/>
            <person name="Coutinho P.M."/>
            <person name="de Vries R.P."/>
            <person name="Ferreira P."/>
            <person name="Findley K."/>
            <person name="Foster B."/>
            <person name="Gaskell J."/>
            <person name="Glotzer D."/>
            <person name="Gorecki P."/>
            <person name="Heitman J."/>
            <person name="Hesse C."/>
            <person name="Hori C."/>
            <person name="Igarashi K."/>
            <person name="Jurgens J.A."/>
            <person name="Kallen N."/>
            <person name="Kersten P."/>
            <person name="Kohler A."/>
            <person name="Kuees U."/>
            <person name="Kumar T.K.A."/>
            <person name="Kuo A."/>
            <person name="LaButti K."/>
            <person name="Larrondo L.F."/>
            <person name="Lindquist E."/>
            <person name="Ling A."/>
            <person name="Lombard V."/>
            <person name="Lucas S."/>
            <person name="Lundell T."/>
            <person name="Martin R."/>
            <person name="McLaughlin D.J."/>
            <person name="Morgenstern I."/>
            <person name="Morin E."/>
            <person name="Murat C."/>
            <person name="Nagy L.G."/>
            <person name="Nolan M."/>
            <person name="Ohm R.A."/>
            <person name="Patyshakuliyeva A."/>
            <person name="Rokas A."/>
            <person name="Ruiz-Duenas F.J."/>
            <person name="Sabat G."/>
            <person name="Salamov A."/>
            <person name="Samejima M."/>
            <person name="Schmutz J."/>
            <person name="Slot J.C."/>
            <person name="St John F."/>
            <person name="Stenlid J."/>
            <person name="Sun H."/>
            <person name="Sun S."/>
            <person name="Syed K."/>
            <person name="Tsang A."/>
            <person name="Wiebenga A."/>
            <person name="Young D."/>
            <person name="Pisabarro A."/>
            <person name="Eastwood D.C."/>
            <person name="Martin F."/>
            <person name="Cullen D."/>
            <person name="Grigoriev I.V."/>
            <person name="Hibbett D.S."/>
        </authorList>
    </citation>
    <scope>NUCLEOTIDE SEQUENCE [LARGE SCALE GENOMIC DNA]</scope>
    <source>
        <strain evidence="6">RWD-64-598 SS2</strain>
    </source>
</reference>
<dbReference type="Pfam" id="PF00250">
    <property type="entry name" value="Forkhead"/>
    <property type="match status" value="1"/>
</dbReference>
<feature type="domain" description="Fork-head" evidence="4">
    <location>
        <begin position="112"/>
        <end position="183"/>
    </location>
</feature>
<dbReference type="InterPro" id="IPR036388">
    <property type="entry name" value="WH-like_DNA-bd_sf"/>
</dbReference>
<proteinExistence type="predicted"/>
<evidence type="ECO:0000313" key="5">
    <source>
        <dbReference type="EMBL" id="EIW78237.1"/>
    </source>
</evidence>
<comment type="subcellular location">
    <subcellularLocation>
        <location evidence="2">Nucleus</location>
    </subcellularLocation>
</comment>
<evidence type="ECO:0000256" key="3">
    <source>
        <dbReference type="SAM" id="MobiDB-lite"/>
    </source>
</evidence>
<dbReference type="InterPro" id="IPR036390">
    <property type="entry name" value="WH_DNA-bd_sf"/>
</dbReference>
<feature type="region of interest" description="Disordered" evidence="3">
    <location>
        <begin position="1"/>
        <end position="26"/>
    </location>
</feature>
<dbReference type="SMART" id="SM00339">
    <property type="entry name" value="FH"/>
    <property type="match status" value="1"/>
</dbReference>
<keyword evidence="2" id="KW-0539">Nucleus</keyword>
<evidence type="ECO:0000313" key="6">
    <source>
        <dbReference type="Proteomes" id="UP000053558"/>
    </source>
</evidence>
<sequence length="306" mass="33839">MSPDRRIKATPSKSLSPVPKVKAEDTGSYPSLKFASPCSTGSVADAQWYYAATVYGSYCMPAPQYTYLPASPLDVYFCNKLGIPAYYNIVLDHVDYLQAKGVITNRVPLVLLLGLAIKSSKKGRLSVEDLCDKMTRYFERWGDRRNQRLKMTSIRTILSTNMMFYTVPKPAGMRGRGECWALDLSRGDGWKEYQPRSTIESVAQSKATEQTMTMKEGARSTDKSAAVIPVASVSRPEQCPSKTVGDLYDSARLEYGDEETEVNSGQEHFDPYLPLGLEVGFGRDSSGAHEGQGDELLGVISGSIWY</sequence>
<evidence type="ECO:0000256" key="2">
    <source>
        <dbReference type="PROSITE-ProRule" id="PRU00089"/>
    </source>
</evidence>
<comment type="caution">
    <text evidence="5">The sequence shown here is derived from an EMBL/GenBank/DDBJ whole genome shotgun (WGS) entry which is preliminary data.</text>
</comment>
<dbReference type="GO" id="GO:0003700">
    <property type="term" value="F:DNA-binding transcription factor activity"/>
    <property type="evidence" value="ECO:0007669"/>
    <property type="project" value="InterPro"/>
</dbReference>
<feature type="DNA-binding region" description="Fork-head" evidence="2">
    <location>
        <begin position="112"/>
        <end position="183"/>
    </location>
</feature>